<accession>A0A1C5IAX2</accession>
<gene>
    <name evidence="2" type="ORF">GA0070560_109177</name>
</gene>
<organism evidence="2 3">
    <name type="scientific">Micromonospora halophytica</name>
    <dbReference type="NCBI Taxonomy" id="47864"/>
    <lineage>
        <taxon>Bacteria</taxon>
        <taxon>Bacillati</taxon>
        <taxon>Actinomycetota</taxon>
        <taxon>Actinomycetes</taxon>
        <taxon>Micromonosporales</taxon>
        <taxon>Micromonosporaceae</taxon>
        <taxon>Micromonospora</taxon>
    </lineage>
</organism>
<proteinExistence type="predicted"/>
<keyword evidence="3" id="KW-1185">Reference proteome</keyword>
<sequence length="413" mass="43849">MTGRRVAFVGPSLPAGARQRPDVEYLPPARHGDLFRLGLGPGDAALVVDGVYQHFAPLRHKEILAALSHGVRVFGAASMGALRAAELADCGMTPLGRVAAAYRTGELRSDADVAVLHSAEEDHRQFTVASVSVHFGVRDLTAAGRLSPEQGEGLLRVTSGLHYMTRSPAALRAEADAAGLSAEMALLLDHLAAGGDVKRQDALDAVRTLAGPITGATTSTRWTSSYGTEWALDSTPLVAGSTVTRRQALACLQLFDASYPQRHRAYVHRVVRDTNGAATPAAMFAAAGIDARIAADRFGAPTAAAADWSVEDRALVRTFRLPPGRCVYADLPPEAMADRSPATVAGWYARLAGGDSSTQQWRELLGELWSAPTPQELTLSALERGFRDLDEALRLARPFSARLVRSLAGAEAS</sequence>
<protein>
    <recommendedName>
        <fullName evidence="1">TfuA-like core domain-containing protein</fullName>
    </recommendedName>
</protein>
<dbReference type="STRING" id="47864.GA0070560_109177"/>
<evidence type="ECO:0000259" key="1">
    <source>
        <dbReference type="Pfam" id="PF07812"/>
    </source>
</evidence>
<dbReference type="RefSeq" id="WP_170839416.1">
    <property type="nucleotide sequence ID" value="NZ_FMDN01000009.1"/>
</dbReference>
<dbReference type="Proteomes" id="UP000199408">
    <property type="component" value="Unassembled WGS sequence"/>
</dbReference>
<dbReference type="EMBL" id="FMDN01000009">
    <property type="protein sequence ID" value="SCG55570.1"/>
    <property type="molecule type" value="Genomic_DNA"/>
</dbReference>
<reference evidence="3" key="1">
    <citation type="submission" date="2016-06" db="EMBL/GenBank/DDBJ databases">
        <authorList>
            <person name="Varghese N."/>
        </authorList>
    </citation>
    <scope>NUCLEOTIDE SEQUENCE [LARGE SCALE GENOMIC DNA]</scope>
    <source>
        <strain evidence="3">DSM 43171</strain>
    </source>
</reference>
<feature type="domain" description="TfuA-like core" evidence="1">
    <location>
        <begin position="49"/>
        <end position="167"/>
    </location>
</feature>
<name>A0A1C5IAX2_9ACTN</name>
<dbReference type="Pfam" id="PF07812">
    <property type="entry name" value="TfuA"/>
    <property type="match status" value="1"/>
</dbReference>
<evidence type="ECO:0000313" key="3">
    <source>
        <dbReference type="Proteomes" id="UP000199408"/>
    </source>
</evidence>
<evidence type="ECO:0000313" key="2">
    <source>
        <dbReference type="EMBL" id="SCG55570.1"/>
    </source>
</evidence>
<dbReference type="InterPro" id="IPR012924">
    <property type="entry name" value="TfuA_core"/>
</dbReference>
<dbReference type="AlphaFoldDB" id="A0A1C5IAX2"/>